<dbReference type="OrthoDB" id="6359816at2759"/>
<dbReference type="Gene3D" id="3.30.710.10">
    <property type="entry name" value="Potassium Channel Kv1.1, Chain A"/>
    <property type="match status" value="1"/>
</dbReference>
<dbReference type="InterPro" id="IPR011333">
    <property type="entry name" value="SKP1/BTB/POZ_sf"/>
</dbReference>
<name>A0A7U2FFK9_PHANO</name>
<evidence type="ECO:0000313" key="2">
    <source>
        <dbReference type="EMBL" id="QRD04349.1"/>
    </source>
</evidence>
<evidence type="ECO:0000259" key="1">
    <source>
        <dbReference type="PROSITE" id="PS50097"/>
    </source>
</evidence>
<dbReference type="Pfam" id="PF00651">
    <property type="entry name" value="BTB"/>
    <property type="match status" value="1"/>
</dbReference>
<keyword evidence="3" id="KW-1185">Reference proteome</keyword>
<dbReference type="SUPFAM" id="SSF54695">
    <property type="entry name" value="POZ domain"/>
    <property type="match status" value="1"/>
</dbReference>
<dbReference type="PROSITE" id="PS50097">
    <property type="entry name" value="BTB"/>
    <property type="match status" value="1"/>
</dbReference>
<accession>A0A7U2FFK9</accession>
<reference evidence="3" key="1">
    <citation type="journal article" date="2021" name="BMC Genomics">
        <title>Chromosome-level genome assembly and manually-curated proteome of model necrotroph Parastagonospora nodorum Sn15 reveals a genome-wide trove of candidate effector homologs, and redundancy of virulence-related functions within an accessory chromosome.</title>
        <authorList>
            <person name="Bertazzoni S."/>
            <person name="Jones D.A.B."/>
            <person name="Phan H.T."/>
            <person name="Tan K.-C."/>
            <person name="Hane J.K."/>
        </authorList>
    </citation>
    <scope>NUCLEOTIDE SEQUENCE [LARGE SCALE GENOMIC DNA]</scope>
    <source>
        <strain evidence="3">SN15 / ATCC MYA-4574 / FGSC 10173)</strain>
    </source>
</reference>
<dbReference type="RefSeq" id="XP_001806254.1">
    <property type="nucleotide sequence ID" value="XM_001806202.1"/>
</dbReference>
<dbReference type="EMBL" id="CP069039">
    <property type="protein sequence ID" value="QRD04349.1"/>
    <property type="molecule type" value="Genomic_DNA"/>
</dbReference>
<sequence>MFDDPTLSNIKIKQISNGKTREYFRHKARLCADSDFFINSFTIGFKEASNTAVEVHDNDPDHFESALKFIYTLDYDF</sequence>
<dbReference type="KEGG" id="pno:SNOG_16127"/>
<organism evidence="2 3">
    <name type="scientific">Phaeosphaeria nodorum (strain SN15 / ATCC MYA-4574 / FGSC 10173)</name>
    <name type="common">Glume blotch fungus</name>
    <name type="synonym">Parastagonospora nodorum</name>
    <dbReference type="NCBI Taxonomy" id="321614"/>
    <lineage>
        <taxon>Eukaryota</taxon>
        <taxon>Fungi</taxon>
        <taxon>Dikarya</taxon>
        <taxon>Ascomycota</taxon>
        <taxon>Pezizomycotina</taxon>
        <taxon>Dothideomycetes</taxon>
        <taxon>Pleosporomycetidae</taxon>
        <taxon>Pleosporales</taxon>
        <taxon>Pleosporineae</taxon>
        <taxon>Phaeosphaeriaceae</taxon>
        <taxon>Parastagonospora</taxon>
    </lineage>
</organism>
<evidence type="ECO:0000313" key="3">
    <source>
        <dbReference type="Proteomes" id="UP000663193"/>
    </source>
</evidence>
<protein>
    <recommendedName>
        <fullName evidence="1">BTB domain-containing protein</fullName>
    </recommendedName>
</protein>
<dbReference type="VEuPathDB" id="FungiDB:JI435_161270"/>
<proteinExistence type="predicted"/>
<dbReference type="AlphaFoldDB" id="A0A7U2FFK9"/>
<feature type="domain" description="BTB" evidence="1">
    <location>
        <begin position="8"/>
        <end position="77"/>
    </location>
</feature>
<dbReference type="Proteomes" id="UP000663193">
    <property type="component" value="Chromosome 17"/>
</dbReference>
<gene>
    <name evidence="2" type="ORF">JI435_161270</name>
</gene>
<dbReference type="InterPro" id="IPR000210">
    <property type="entry name" value="BTB/POZ_dom"/>
</dbReference>